<keyword evidence="10" id="KW-1185">Reference proteome</keyword>
<feature type="transmembrane region" description="Helical" evidence="8">
    <location>
        <begin position="103"/>
        <end position="124"/>
    </location>
</feature>
<dbReference type="EMBL" id="JAOQJZ010000026">
    <property type="protein sequence ID" value="MCU6707041.1"/>
    <property type="molecule type" value="Genomic_DNA"/>
</dbReference>
<feature type="transmembrane region" description="Helical" evidence="8">
    <location>
        <begin position="80"/>
        <end position="97"/>
    </location>
</feature>
<keyword evidence="7 8" id="KW-0472">Membrane</keyword>
<keyword evidence="3" id="KW-0645">Protease</keyword>
<dbReference type="GO" id="GO:0008233">
    <property type="term" value="F:peptidase activity"/>
    <property type="evidence" value="ECO:0007669"/>
    <property type="project" value="UniProtKB-KW"/>
</dbReference>
<keyword evidence="4 8" id="KW-0812">Transmembrane</keyword>
<evidence type="ECO:0000256" key="2">
    <source>
        <dbReference type="ARBA" id="ARBA00022654"/>
    </source>
</evidence>
<evidence type="ECO:0000256" key="4">
    <source>
        <dbReference type="ARBA" id="ARBA00022692"/>
    </source>
</evidence>
<proteinExistence type="predicted"/>
<evidence type="ECO:0000256" key="7">
    <source>
        <dbReference type="ARBA" id="ARBA00023136"/>
    </source>
</evidence>
<comment type="caution">
    <text evidence="9">The sequence shown here is derived from an EMBL/GenBank/DDBJ whole genome shotgun (WGS) entry which is preliminary data.</text>
</comment>
<dbReference type="SMART" id="SM00793">
    <property type="entry name" value="AgrB"/>
    <property type="match status" value="1"/>
</dbReference>
<keyword evidence="2" id="KW-0673">Quorum sensing</keyword>
<keyword evidence="1" id="KW-1003">Cell membrane</keyword>
<protein>
    <submittedName>
        <fullName evidence="9">Accessory gene regulator B family protein</fullName>
    </submittedName>
</protein>
<sequence>MDLVVSGILNFLTEQEAIGKADEVQDFYRYGIEITISSMLNIVLVLLMGALTGHLLESVIYLAVFIAVRVITGGYHADTYFRCNLLMCSTFIATAFLNDKVCGYINIWVIAAFVVFEEIIAFVFCPVENKNKPIEKEKKPKFKAMGMIVFLLLDLFGGAIINRYQMVGSMILLTNLLIAVLIISAKIKEKRCDKNEII</sequence>
<evidence type="ECO:0000256" key="6">
    <source>
        <dbReference type="ARBA" id="ARBA00022989"/>
    </source>
</evidence>
<name>A0AAE3LNU7_9FIRM</name>
<dbReference type="GO" id="GO:0006508">
    <property type="term" value="P:proteolysis"/>
    <property type="evidence" value="ECO:0007669"/>
    <property type="project" value="UniProtKB-KW"/>
</dbReference>
<dbReference type="GO" id="GO:0016020">
    <property type="term" value="C:membrane"/>
    <property type="evidence" value="ECO:0007669"/>
    <property type="project" value="InterPro"/>
</dbReference>
<feature type="transmembrane region" description="Helical" evidence="8">
    <location>
        <begin position="167"/>
        <end position="185"/>
    </location>
</feature>
<gene>
    <name evidence="9" type="ORF">OCV57_14100</name>
</gene>
<feature type="transmembrane region" description="Helical" evidence="8">
    <location>
        <begin position="42"/>
        <end position="68"/>
    </location>
</feature>
<evidence type="ECO:0000313" key="10">
    <source>
        <dbReference type="Proteomes" id="UP001208131"/>
    </source>
</evidence>
<dbReference type="AlphaFoldDB" id="A0AAE3LNU7"/>
<evidence type="ECO:0000256" key="1">
    <source>
        <dbReference type="ARBA" id="ARBA00022475"/>
    </source>
</evidence>
<dbReference type="Pfam" id="PF04647">
    <property type="entry name" value="AgrB"/>
    <property type="match status" value="1"/>
</dbReference>
<organism evidence="9 10">
    <name type="scientific">Hominimerdicola aceti</name>
    <dbReference type="NCBI Taxonomy" id="2981726"/>
    <lineage>
        <taxon>Bacteria</taxon>
        <taxon>Bacillati</taxon>
        <taxon>Bacillota</taxon>
        <taxon>Clostridia</taxon>
        <taxon>Eubacteriales</taxon>
        <taxon>Oscillospiraceae</taxon>
        <taxon>Hominimerdicola</taxon>
    </lineage>
</organism>
<evidence type="ECO:0000256" key="3">
    <source>
        <dbReference type="ARBA" id="ARBA00022670"/>
    </source>
</evidence>
<evidence type="ECO:0000256" key="8">
    <source>
        <dbReference type="SAM" id="Phobius"/>
    </source>
</evidence>
<evidence type="ECO:0000256" key="5">
    <source>
        <dbReference type="ARBA" id="ARBA00022801"/>
    </source>
</evidence>
<dbReference type="GO" id="GO:0009372">
    <property type="term" value="P:quorum sensing"/>
    <property type="evidence" value="ECO:0007669"/>
    <property type="project" value="UniProtKB-KW"/>
</dbReference>
<dbReference type="RefSeq" id="WP_117894057.1">
    <property type="nucleotide sequence ID" value="NZ_JAOQJZ010000026.1"/>
</dbReference>
<evidence type="ECO:0000313" key="9">
    <source>
        <dbReference type="EMBL" id="MCU6707041.1"/>
    </source>
</evidence>
<reference evidence="9 10" key="1">
    <citation type="journal article" date="2021" name="ISME Commun">
        <title>Automated analysis of genomic sequences facilitates high-throughput and comprehensive description of bacteria.</title>
        <authorList>
            <person name="Hitch T.C.A."/>
        </authorList>
    </citation>
    <scope>NUCLEOTIDE SEQUENCE [LARGE SCALE GENOMIC DNA]</scope>
    <source>
        <strain evidence="9 10">Sanger_31</strain>
    </source>
</reference>
<keyword evidence="6 8" id="KW-1133">Transmembrane helix</keyword>
<accession>A0AAE3LNU7</accession>
<feature type="transmembrane region" description="Helical" evidence="8">
    <location>
        <begin position="144"/>
        <end position="161"/>
    </location>
</feature>
<keyword evidence="5" id="KW-0378">Hydrolase</keyword>
<dbReference type="InterPro" id="IPR006741">
    <property type="entry name" value="AgrB"/>
</dbReference>
<dbReference type="Proteomes" id="UP001208131">
    <property type="component" value="Unassembled WGS sequence"/>
</dbReference>